<protein>
    <submittedName>
        <fullName evidence="2">Uncharacterized protein</fullName>
    </submittedName>
</protein>
<feature type="compositionally biased region" description="Low complexity" evidence="1">
    <location>
        <begin position="169"/>
        <end position="196"/>
    </location>
</feature>
<dbReference type="Proteomes" id="UP001184230">
    <property type="component" value="Unassembled WGS sequence"/>
</dbReference>
<keyword evidence="3" id="KW-1185">Reference proteome</keyword>
<name>A0ABU1N8M5_9BURK</name>
<accession>A0ABU1N8M5</accession>
<comment type="caution">
    <text evidence="2">The sequence shown here is derived from an EMBL/GenBank/DDBJ whole genome shotgun (WGS) entry which is preliminary data.</text>
</comment>
<sequence length="262" mass="27401">MSAAALIFPERQRPPAAVAFGTLLDLVRLRSEPAEAEVCEACQTINACHARFCKCCDGKLPAYFATVHEDAHPSPLMSAGGDAEARRSRHAVFALVGLWGTVTAVALFLAHGPREAGVPSRPLEHAALPASIERSVARVDPPAAAETARAAQQSLWPVAADVSAAPAPAAAEPIPVNPASEPARTNSRAARASSPPATKPGSVRTAAAASPAARCGGMNFFAHAVCMNNQCARPEMRRSPQCAETLRQQKLGEARRNPKLLG</sequence>
<evidence type="ECO:0000313" key="3">
    <source>
        <dbReference type="Proteomes" id="UP001184230"/>
    </source>
</evidence>
<feature type="region of interest" description="Disordered" evidence="1">
    <location>
        <begin position="169"/>
        <end position="205"/>
    </location>
</feature>
<gene>
    <name evidence="2" type="ORF">J2739_000557</name>
</gene>
<dbReference type="RefSeq" id="WP_309898278.1">
    <property type="nucleotide sequence ID" value="NZ_JAVDRF010000001.1"/>
</dbReference>
<organism evidence="2 3">
    <name type="scientific">Variovorax soli</name>
    <dbReference type="NCBI Taxonomy" id="376815"/>
    <lineage>
        <taxon>Bacteria</taxon>
        <taxon>Pseudomonadati</taxon>
        <taxon>Pseudomonadota</taxon>
        <taxon>Betaproteobacteria</taxon>
        <taxon>Burkholderiales</taxon>
        <taxon>Comamonadaceae</taxon>
        <taxon>Variovorax</taxon>
    </lineage>
</organism>
<proteinExistence type="predicted"/>
<dbReference type="EMBL" id="JAVDRF010000001">
    <property type="protein sequence ID" value="MDR6534797.1"/>
    <property type="molecule type" value="Genomic_DNA"/>
</dbReference>
<evidence type="ECO:0000256" key="1">
    <source>
        <dbReference type="SAM" id="MobiDB-lite"/>
    </source>
</evidence>
<evidence type="ECO:0000313" key="2">
    <source>
        <dbReference type="EMBL" id="MDR6534797.1"/>
    </source>
</evidence>
<reference evidence="2 3" key="1">
    <citation type="submission" date="2023-07" db="EMBL/GenBank/DDBJ databases">
        <title>Sorghum-associated microbial communities from plants grown in Nebraska, USA.</title>
        <authorList>
            <person name="Schachtman D."/>
        </authorList>
    </citation>
    <scope>NUCLEOTIDE SEQUENCE [LARGE SCALE GENOMIC DNA]</scope>
    <source>
        <strain evidence="2 3">DS1781</strain>
    </source>
</reference>